<dbReference type="PANTHER" id="PTHR43693">
    <property type="entry name" value="PROTEIN PHOSPHATASE CHEZ"/>
    <property type="match status" value="1"/>
</dbReference>
<protein>
    <submittedName>
        <fullName evidence="4">Chemotaxis protein CheC</fullName>
    </submittedName>
</protein>
<dbReference type="EMBL" id="FNIL01000001">
    <property type="protein sequence ID" value="SDN28776.1"/>
    <property type="molecule type" value="Genomic_DNA"/>
</dbReference>
<accession>A0A1H0A7Q0</accession>
<dbReference type="InterPro" id="IPR050992">
    <property type="entry name" value="CheZ_family_phosphatases"/>
</dbReference>
<dbReference type="GO" id="GO:0016787">
    <property type="term" value="F:hydrolase activity"/>
    <property type="evidence" value="ECO:0007669"/>
    <property type="project" value="UniProtKB-KW"/>
</dbReference>
<keyword evidence="2" id="KW-0378">Hydrolase</keyword>
<evidence type="ECO:0000259" key="3">
    <source>
        <dbReference type="Pfam" id="PF04509"/>
    </source>
</evidence>
<dbReference type="Proteomes" id="UP000198778">
    <property type="component" value="Unassembled WGS sequence"/>
</dbReference>
<dbReference type="InterPro" id="IPR028976">
    <property type="entry name" value="CheC-like_sf"/>
</dbReference>
<dbReference type="Gene3D" id="3.40.1550.10">
    <property type="entry name" value="CheC-like"/>
    <property type="match status" value="1"/>
</dbReference>
<keyword evidence="5" id="KW-1185">Reference proteome</keyword>
<sequence length="213" mass="23003">MKDLRKLKHEHLDILKEIGNIGAAHAATSLSQMLNKTIDMQVPAVNLIPFSELSEALGGEEVVVAAVLLRLEGEVPGNMFFMIPLEDANHLIGSLIMEKDLNLAEHPMHEMGASALSELGNILAGSYLSALSDFTKLNLFPSPPAVACDMTMAVLSFGLVETAQYGDVAIVVDTRIHEESNVAKSPVKGYFFLLPDPESLDTLFSSLGIQVDE</sequence>
<evidence type="ECO:0000256" key="1">
    <source>
        <dbReference type="ARBA" id="ARBA00022500"/>
    </source>
</evidence>
<reference evidence="5" key="1">
    <citation type="submission" date="2016-10" db="EMBL/GenBank/DDBJ databases">
        <authorList>
            <person name="Varghese N."/>
            <person name="Submissions S."/>
        </authorList>
    </citation>
    <scope>NUCLEOTIDE SEQUENCE [LARGE SCALE GENOMIC DNA]</scope>
    <source>
        <strain evidence="5">CGMCC 1.10369</strain>
    </source>
</reference>
<dbReference type="OrthoDB" id="9812187at2"/>
<dbReference type="STRING" id="745820.SAMN04488053_101360"/>
<dbReference type="SUPFAM" id="SSF103039">
    <property type="entry name" value="CheC-like"/>
    <property type="match status" value="1"/>
</dbReference>
<proteinExistence type="predicted"/>
<evidence type="ECO:0000313" key="4">
    <source>
        <dbReference type="EMBL" id="SDN28776.1"/>
    </source>
</evidence>
<gene>
    <name evidence="4" type="ORF">SAMN04488053_101360</name>
</gene>
<feature type="domain" description="CheC-like protein" evidence="3">
    <location>
        <begin position="10"/>
        <end position="46"/>
    </location>
</feature>
<feature type="domain" description="CheC-like protein" evidence="3">
    <location>
        <begin position="111"/>
        <end position="146"/>
    </location>
</feature>
<dbReference type="PANTHER" id="PTHR43693:SF1">
    <property type="entry name" value="PROTEIN PHOSPHATASE CHEZ"/>
    <property type="match status" value="1"/>
</dbReference>
<name>A0A1H0A7Q0_9BACI</name>
<organism evidence="4 5">
    <name type="scientific">Alkalicoccus daliensis</name>
    <dbReference type="NCBI Taxonomy" id="745820"/>
    <lineage>
        <taxon>Bacteria</taxon>
        <taxon>Bacillati</taxon>
        <taxon>Bacillota</taxon>
        <taxon>Bacilli</taxon>
        <taxon>Bacillales</taxon>
        <taxon>Bacillaceae</taxon>
        <taxon>Alkalicoccus</taxon>
    </lineage>
</organism>
<dbReference type="AlphaFoldDB" id="A0A1H0A7Q0"/>
<evidence type="ECO:0000256" key="2">
    <source>
        <dbReference type="ARBA" id="ARBA00022801"/>
    </source>
</evidence>
<dbReference type="Pfam" id="PF04509">
    <property type="entry name" value="CheC"/>
    <property type="match status" value="2"/>
</dbReference>
<dbReference type="GO" id="GO:0006935">
    <property type="term" value="P:chemotaxis"/>
    <property type="evidence" value="ECO:0007669"/>
    <property type="project" value="UniProtKB-KW"/>
</dbReference>
<keyword evidence="1" id="KW-0145">Chemotaxis</keyword>
<dbReference type="RefSeq" id="WP_090839993.1">
    <property type="nucleotide sequence ID" value="NZ_FNIL01000001.1"/>
</dbReference>
<dbReference type="InterPro" id="IPR007597">
    <property type="entry name" value="CheC"/>
</dbReference>
<evidence type="ECO:0000313" key="5">
    <source>
        <dbReference type="Proteomes" id="UP000198778"/>
    </source>
</evidence>
<dbReference type="CDD" id="cd17909">
    <property type="entry name" value="CheC_ClassI"/>
    <property type="match status" value="1"/>
</dbReference>